<gene>
    <name evidence="1" type="ORF">R28058_11281</name>
</gene>
<evidence type="ECO:0000313" key="2">
    <source>
        <dbReference type="Proteomes" id="UP000049127"/>
    </source>
</evidence>
<dbReference type="AlphaFoldDB" id="A0A0C7R3I3"/>
<proteinExistence type="predicted"/>
<dbReference type="EMBL" id="CEKZ01000003">
    <property type="protein sequence ID" value="CEQ03395.1"/>
    <property type="molecule type" value="Genomic_DNA"/>
</dbReference>
<dbReference type="InterPro" id="IPR008884">
    <property type="entry name" value="TylF_MeTrfase"/>
</dbReference>
<dbReference type="PANTHER" id="PTHR40036:SF1">
    <property type="entry name" value="MACROCIN O-METHYLTRANSFERASE"/>
    <property type="match status" value="1"/>
</dbReference>
<dbReference type="InterPro" id="IPR029063">
    <property type="entry name" value="SAM-dependent_MTases_sf"/>
</dbReference>
<sequence length="223" mass="25907">MKNNVLEYNETNISNSWDYENGFYLTSPVNRMGKQLAQYELYKKIVNIPGEILEFGVYKGASIIRFATYRELLENTYSRKIIGFDIFGEFPKTDNDDDNKFIQRFEEQGGNGISKEALEDFIKNKNINNIELIKGNVFDTLDEFLEKNKQIKISLLHLDLDVYKPTKFILEKLYERMVPGGIIVFDDYGTVKGATDAIDEFLKEKNKKIEKLSLCYIPSFVVK</sequence>
<reference evidence="1 2" key="1">
    <citation type="submission" date="2015-01" db="EMBL/GenBank/DDBJ databases">
        <authorList>
            <person name="Aslett A.Martin."/>
            <person name="De Silva Nishadi"/>
        </authorList>
    </citation>
    <scope>NUCLEOTIDE SEQUENCE [LARGE SCALE GENOMIC DNA]</scope>
    <source>
        <strain evidence="1 2">R28058</strain>
    </source>
</reference>
<dbReference type="OrthoDB" id="149130at2"/>
<name>A0A0C7R3I3_PARSO</name>
<dbReference type="Gene3D" id="3.40.50.150">
    <property type="entry name" value="Vaccinia Virus protein VP39"/>
    <property type="match status" value="1"/>
</dbReference>
<dbReference type="Proteomes" id="UP000049127">
    <property type="component" value="Unassembled WGS sequence"/>
</dbReference>
<accession>A0A0C7R3I3</accession>
<organism evidence="1 2">
    <name type="scientific">Paraclostridium sordellii</name>
    <name type="common">Clostridium sordellii</name>
    <dbReference type="NCBI Taxonomy" id="1505"/>
    <lineage>
        <taxon>Bacteria</taxon>
        <taxon>Bacillati</taxon>
        <taxon>Bacillota</taxon>
        <taxon>Clostridia</taxon>
        <taxon>Peptostreptococcales</taxon>
        <taxon>Peptostreptococcaceae</taxon>
        <taxon>Paraclostridium</taxon>
    </lineage>
</organism>
<dbReference type="Pfam" id="PF05711">
    <property type="entry name" value="TylF"/>
    <property type="match status" value="1"/>
</dbReference>
<protein>
    <submittedName>
        <fullName evidence="1">CalS11</fullName>
    </submittedName>
</protein>
<dbReference type="RefSeq" id="WP_055341740.1">
    <property type="nucleotide sequence ID" value="NZ_CDNI01000003.1"/>
</dbReference>
<evidence type="ECO:0000313" key="1">
    <source>
        <dbReference type="EMBL" id="CEQ03395.1"/>
    </source>
</evidence>
<dbReference type="PANTHER" id="PTHR40036">
    <property type="entry name" value="MACROCIN O-METHYLTRANSFERASE"/>
    <property type="match status" value="1"/>
</dbReference>
<dbReference type="SUPFAM" id="SSF53335">
    <property type="entry name" value="S-adenosyl-L-methionine-dependent methyltransferases"/>
    <property type="match status" value="1"/>
</dbReference>